<feature type="chain" id="PRO_5016992822" evidence="2">
    <location>
        <begin position="26"/>
        <end position="74"/>
    </location>
</feature>
<feature type="region of interest" description="Disordered" evidence="1">
    <location>
        <begin position="31"/>
        <end position="53"/>
    </location>
</feature>
<organism evidence="3 4">
    <name type="scientific">Aspergillus phoenicis ATCC 13157</name>
    <dbReference type="NCBI Taxonomy" id="1353007"/>
    <lineage>
        <taxon>Eukaryota</taxon>
        <taxon>Fungi</taxon>
        <taxon>Dikarya</taxon>
        <taxon>Ascomycota</taxon>
        <taxon>Pezizomycotina</taxon>
        <taxon>Eurotiomycetes</taxon>
        <taxon>Eurotiomycetidae</taxon>
        <taxon>Eurotiales</taxon>
        <taxon>Aspergillaceae</taxon>
        <taxon>Aspergillus</taxon>
    </lineage>
</organism>
<dbReference type="EMBL" id="KZ851864">
    <property type="protein sequence ID" value="RDK38545.1"/>
    <property type="molecule type" value="Genomic_DNA"/>
</dbReference>
<keyword evidence="4" id="KW-1185">Reference proteome</keyword>
<name>A0A370P8P0_ASPPH</name>
<dbReference type="AlphaFoldDB" id="A0A370P8P0"/>
<evidence type="ECO:0000256" key="2">
    <source>
        <dbReference type="SAM" id="SignalP"/>
    </source>
</evidence>
<keyword evidence="2" id="KW-0732">Signal</keyword>
<evidence type="ECO:0000313" key="3">
    <source>
        <dbReference type="EMBL" id="RDK38545.1"/>
    </source>
</evidence>
<accession>A0A370P8P0</accession>
<evidence type="ECO:0000313" key="4">
    <source>
        <dbReference type="Proteomes" id="UP000254937"/>
    </source>
</evidence>
<evidence type="ECO:0000256" key="1">
    <source>
        <dbReference type="SAM" id="MobiDB-lite"/>
    </source>
</evidence>
<dbReference type="Proteomes" id="UP000254937">
    <property type="component" value="Unassembled WGS sequence"/>
</dbReference>
<reference evidence="3 4" key="1">
    <citation type="submission" date="2018-07" db="EMBL/GenBank/DDBJ databases">
        <title>Section-level genome sequencing of Aspergillus section Nigri to investigate inter- and intra-species variation.</title>
        <authorList>
            <consortium name="DOE Joint Genome Institute"/>
            <person name="Vesth T.C."/>
            <person name="Nybo J.L."/>
            <person name="Theobald S."/>
            <person name="Frisvad J.C."/>
            <person name="Larsen T.O."/>
            <person name="Nielsen K.F."/>
            <person name="Hoof J.B."/>
            <person name="Brandl J."/>
            <person name="Salamov A."/>
            <person name="Riley R."/>
            <person name="Gladden J.M."/>
            <person name="Phatale P."/>
            <person name="Nielsen M.T."/>
            <person name="Lyhne E.K."/>
            <person name="Kogle M.E."/>
            <person name="Strasser K."/>
            <person name="McDonnell E."/>
            <person name="Barry K."/>
            <person name="Clum A."/>
            <person name="Chen C."/>
            <person name="Nolan M."/>
            <person name="Sandor L."/>
            <person name="Kuo A."/>
            <person name="Lipzen A."/>
            <person name="Hainaut M."/>
            <person name="Drula E."/>
            <person name="Tsang A."/>
            <person name="Magnuson J.K."/>
            <person name="Henrissat B."/>
            <person name="Wiebenga A."/>
            <person name="Simmons B.A."/>
            <person name="Makela M.R."/>
            <person name="De vries R.P."/>
            <person name="Grigoriev I.V."/>
            <person name="Mortensen U.H."/>
            <person name="Baker S.E."/>
            <person name="Andersen M.R."/>
        </authorList>
    </citation>
    <scope>NUCLEOTIDE SEQUENCE [LARGE SCALE GENOMIC DNA]</scope>
    <source>
        <strain evidence="3 4">ATCC 13157</strain>
    </source>
</reference>
<proteinExistence type="predicted"/>
<gene>
    <name evidence="3" type="ORF">M752DRAFT_76172</name>
</gene>
<feature type="signal peptide" evidence="2">
    <location>
        <begin position="1"/>
        <end position="25"/>
    </location>
</feature>
<sequence length="74" mass="8038">MQQTPRSPVNKILFIWLKYAVGALAKPITATPPEEGFSAMGPADPLRTDRPREQPNKWMAVSIAIFLSGSGLDG</sequence>
<protein>
    <submittedName>
        <fullName evidence="3">Uncharacterized protein</fullName>
    </submittedName>
</protein>